<dbReference type="Pfam" id="PF22688">
    <property type="entry name" value="Hda_lid"/>
    <property type="match status" value="1"/>
</dbReference>
<dbReference type="Gene3D" id="1.10.8.60">
    <property type="match status" value="1"/>
</dbReference>
<dbReference type="Proteomes" id="UP000325755">
    <property type="component" value="Chromosome"/>
</dbReference>
<keyword evidence="4" id="KW-1185">Reference proteome</keyword>
<evidence type="ECO:0000313" key="3">
    <source>
        <dbReference type="EMBL" id="QFY41888.1"/>
    </source>
</evidence>
<proteinExistence type="predicted"/>
<dbReference type="InterPro" id="IPR027417">
    <property type="entry name" value="P-loop_NTPase"/>
</dbReference>
<dbReference type="FunCoup" id="A0A5Q0BID0">
    <property type="interactions" value="100"/>
</dbReference>
<dbReference type="InterPro" id="IPR013317">
    <property type="entry name" value="DnaA_dom"/>
</dbReference>
<reference evidence="3 4" key="1">
    <citation type="submission" date="2019-09" db="EMBL/GenBank/DDBJ databases">
        <title>Ecophysiology of the spiral-shaped methanotroph Methylospira mobilis as revealed by the complete genome sequence.</title>
        <authorList>
            <person name="Oshkin I.Y."/>
            <person name="Dedysh S.N."/>
            <person name="Miroshnikov K."/>
            <person name="Danilova O.V."/>
            <person name="Hakobyan A."/>
            <person name="Liesack W."/>
        </authorList>
    </citation>
    <scope>NUCLEOTIDE SEQUENCE [LARGE SCALE GENOMIC DNA]</scope>
    <source>
        <strain evidence="3 4">Shm1</strain>
    </source>
</reference>
<dbReference type="InParanoid" id="A0A5Q0BID0"/>
<evidence type="ECO:0000259" key="1">
    <source>
        <dbReference type="Pfam" id="PF00308"/>
    </source>
</evidence>
<dbReference type="PANTHER" id="PTHR30050:SF5">
    <property type="entry name" value="DNAA REGULATORY INACTIVATOR HDA"/>
    <property type="match status" value="1"/>
</dbReference>
<dbReference type="OrthoDB" id="9784878at2"/>
<feature type="domain" description="Chromosomal replication initiator protein DnaA ATPAse" evidence="1">
    <location>
        <begin position="98"/>
        <end position="161"/>
    </location>
</feature>
<dbReference type="InterPro" id="IPR055199">
    <property type="entry name" value="Hda_lid"/>
</dbReference>
<dbReference type="RefSeq" id="WP_153247872.1">
    <property type="nucleotide sequence ID" value="NZ_CP044205.1"/>
</dbReference>
<dbReference type="KEGG" id="mmob:F6R98_03945"/>
<dbReference type="Gene3D" id="3.40.50.300">
    <property type="entry name" value="P-loop containing nucleotide triphosphate hydrolases"/>
    <property type="match status" value="1"/>
</dbReference>
<dbReference type="GO" id="GO:0006270">
    <property type="term" value="P:DNA replication initiation"/>
    <property type="evidence" value="ECO:0007669"/>
    <property type="project" value="TreeGrafter"/>
</dbReference>
<sequence length="239" mass="26681">MNNHSLPYQLPLPLGFNEEQGFAQFYAGANAETVGHLRHFLNAPDETLIFLWGEQGQGKTHLLQACCQEAHHLGLSLSFLPLATLCSHGIGILEGIEQQQLVCLDDIDVAAGHSDWEHALFDTYNRIRDNGHRLIVTASKPPAELAVSLPDLKTRLSWGLTLMLKPLNDADKLQALGLQAHNLGFTLEPAVGRFLLAHYRRDLRNLLELLHRLDRASLAAKRRLTLPFVKSYLENQSST</sequence>
<protein>
    <submittedName>
        <fullName evidence="3">DnaA regulatory inactivator Hda</fullName>
    </submittedName>
</protein>
<dbReference type="SUPFAM" id="SSF52540">
    <property type="entry name" value="P-loop containing nucleoside triphosphate hydrolases"/>
    <property type="match status" value="1"/>
</dbReference>
<evidence type="ECO:0000259" key="2">
    <source>
        <dbReference type="Pfam" id="PF22688"/>
    </source>
</evidence>
<name>A0A5Q0BID0_9GAMM</name>
<dbReference type="GO" id="GO:0032297">
    <property type="term" value="P:negative regulation of DNA-templated DNA replication initiation"/>
    <property type="evidence" value="ECO:0007669"/>
    <property type="project" value="InterPro"/>
</dbReference>
<dbReference type="PANTHER" id="PTHR30050">
    <property type="entry name" value="CHROMOSOMAL REPLICATION INITIATOR PROTEIN DNAA"/>
    <property type="match status" value="1"/>
</dbReference>
<feature type="domain" description="Hda lid" evidence="2">
    <location>
        <begin position="169"/>
        <end position="233"/>
    </location>
</feature>
<accession>A0A5Q0BID0</accession>
<organism evidence="3 4">
    <name type="scientific">Candidatus Methylospira mobilis</name>
    <dbReference type="NCBI Taxonomy" id="1808979"/>
    <lineage>
        <taxon>Bacteria</taxon>
        <taxon>Pseudomonadati</taxon>
        <taxon>Pseudomonadota</taxon>
        <taxon>Gammaproteobacteria</taxon>
        <taxon>Methylococcales</taxon>
        <taxon>Methylococcaceae</taxon>
        <taxon>Candidatus Methylospira</taxon>
    </lineage>
</organism>
<gene>
    <name evidence="3" type="primary">hda</name>
    <name evidence="3" type="ORF">F6R98_03945</name>
</gene>
<dbReference type="InterPro" id="IPR017788">
    <property type="entry name" value="Hda"/>
</dbReference>
<evidence type="ECO:0000313" key="4">
    <source>
        <dbReference type="Proteomes" id="UP000325755"/>
    </source>
</evidence>
<dbReference type="EMBL" id="CP044205">
    <property type="protein sequence ID" value="QFY41888.1"/>
    <property type="molecule type" value="Genomic_DNA"/>
</dbReference>
<dbReference type="AlphaFoldDB" id="A0A5Q0BID0"/>
<dbReference type="NCBIfam" id="TIGR03420">
    <property type="entry name" value="DnaA_homol_Hda"/>
    <property type="match status" value="1"/>
</dbReference>
<dbReference type="Pfam" id="PF00308">
    <property type="entry name" value="Bac_DnaA"/>
    <property type="match status" value="1"/>
</dbReference>